<organism evidence="3 4">
    <name type="scientific">Umbra pygmaea</name>
    <name type="common">Eastern mudminnow</name>
    <dbReference type="NCBI Taxonomy" id="75934"/>
    <lineage>
        <taxon>Eukaryota</taxon>
        <taxon>Metazoa</taxon>
        <taxon>Chordata</taxon>
        <taxon>Craniata</taxon>
        <taxon>Vertebrata</taxon>
        <taxon>Euteleostomi</taxon>
        <taxon>Actinopterygii</taxon>
        <taxon>Neopterygii</taxon>
        <taxon>Teleostei</taxon>
        <taxon>Protacanthopterygii</taxon>
        <taxon>Esociformes</taxon>
        <taxon>Umbridae</taxon>
        <taxon>Umbra</taxon>
    </lineage>
</organism>
<dbReference type="Proteomes" id="UP001557470">
    <property type="component" value="Unassembled WGS sequence"/>
</dbReference>
<dbReference type="InterPro" id="IPR036397">
    <property type="entry name" value="RNaseH_sf"/>
</dbReference>
<dbReference type="InterPro" id="IPR012337">
    <property type="entry name" value="RNaseH-like_sf"/>
</dbReference>
<gene>
    <name evidence="3" type="ORF">UPYG_G00173670</name>
</gene>
<dbReference type="Pfam" id="PF17921">
    <property type="entry name" value="Integrase_H2C2"/>
    <property type="match status" value="1"/>
</dbReference>
<name>A0ABD0WP90_UMBPY</name>
<dbReference type="AlphaFoldDB" id="A0ABD0WP90"/>
<proteinExistence type="predicted"/>
<dbReference type="InterPro" id="IPR041588">
    <property type="entry name" value="Integrase_H2C2"/>
</dbReference>
<protein>
    <recommendedName>
        <fullName evidence="1">Gypsy retrotransposon integrase-like protein 1</fullName>
    </recommendedName>
</protein>
<sequence>MDPKIVGEVLDVKQHNQDSKGFNKEKYVIKRRADTVSLKDGDLYYICSQFGGHCEVEKTHSATISHYYCPGMEEDIRKWVNYGLCQRLGMKRSLCSPYHPQMNGLVEKLNGTIQRSLNKVVADHPKDCDQYLQSTVFVLWKKKQLTTKYSPYIVMFERDARYPSVICGRSQTTK</sequence>
<accession>A0ABD0WP90</accession>
<dbReference type="SUPFAM" id="SSF53098">
    <property type="entry name" value="Ribonuclease H-like"/>
    <property type="match status" value="1"/>
</dbReference>
<evidence type="ECO:0000313" key="4">
    <source>
        <dbReference type="Proteomes" id="UP001557470"/>
    </source>
</evidence>
<dbReference type="PANTHER" id="PTHR37984">
    <property type="entry name" value="PROTEIN CBG26694"/>
    <property type="match status" value="1"/>
</dbReference>
<dbReference type="InterPro" id="IPR050951">
    <property type="entry name" value="Retrovirus_Pol_polyprotein"/>
</dbReference>
<comment type="caution">
    <text evidence="3">The sequence shown here is derived from an EMBL/GenBank/DDBJ whole genome shotgun (WGS) entry which is preliminary data.</text>
</comment>
<reference evidence="3 4" key="1">
    <citation type="submission" date="2024-06" db="EMBL/GenBank/DDBJ databases">
        <authorList>
            <person name="Pan Q."/>
            <person name="Wen M."/>
            <person name="Jouanno E."/>
            <person name="Zahm M."/>
            <person name="Klopp C."/>
            <person name="Cabau C."/>
            <person name="Louis A."/>
            <person name="Berthelot C."/>
            <person name="Parey E."/>
            <person name="Roest Crollius H."/>
            <person name="Montfort J."/>
            <person name="Robinson-Rechavi M."/>
            <person name="Bouchez O."/>
            <person name="Lampietro C."/>
            <person name="Lopez Roques C."/>
            <person name="Donnadieu C."/>
            <person name="Postlethwait J."/>
            <person name="Bobe J."/>
            <person name="Verreycken H."/>
            <person name="Guiguen Y."/>
        </authorList>
    </citation>
    <scope>NUCLEOTIDE SEQUENCE [LARGE SCALE GENOMIC DNA]</scope>
    <source>
        <strain evidence="3">Up_M1</strain>
        <tissue evidence="3">Testis</tissue>
    </source>
</reference>
<dbReference type="PANTHER" id="PTHR37984:SF5">
    <property type="entry name" value="PROTEIN NYNRIN-LIKE"/>
    <property type="match status" value="1"/>
</dbReference>
<feature type="domain" description="Integrase zinc-binding" evidence="2">
    <location>
        <begin position="50"/>
        <end position="81"/>
    </location>
</feature>
<keyword evidence="4" id="KW-1185">Reference proteome</keyword>
<evidence type="ECO:0000259" key="2">
    <source>
        <dbReference type="Pfam" id="PF17921"/>
    </source>
</evidence>
<dbReference type="Gene3D" id="3.30.420.10">
    <property type="entry name" value="Ribonuclease H-like superfamily/Ribonuclease H"/>
    <property type="match status" value="1"/>
</dbReference>
<dbReference type="EMBL" id="JAGEUA010000005">
    <property type="protein sequence ID" value="KAL0978665.1"/>
    <property type="molecule type" value="Genomic_DNA"/>
</dbReference>
<evidence type="ECO:0000256" key="1">
    <source>
        <dbReference type="ARBA" id="ARBA00039658"/>
    </source>
</evidence>
<evidence type="ECO:0000313" key="3">
    <source>
        <dbReference type="EMBL" id="KAL0978665.1"/>
    </source>
</evidence>